<dbReference type="InterPro" id="IPR000999">
    <property type="entry name" value="RNase_III_dom"/>
</dbReference>
<dbReference type="AlphaFoldDB" id="A0A175A4F9"/>
<evidence type="ECO:0000256" key="14">
    <source>
        <dbReference type="ARBA" id="ARBA00022884"/>
    </source>
</evidence>
<evidence type="ECO:0000259" key="16">
    <source>
        <dbReference type="PROSITE" id="PS50137"/>
    </source>
</evidence>
<dbReference type="GO" id="GO:0046872">
    <property type="term" value="F:metal ion binding"/>
    <property type="evidence" value="ECO:0007669"/>
    <property type="project" value="UniProtKB-KW"/>
</dbReference>
<reference evidence="18 19" key="1">
    <citation type="submission" date="2015-09" db="EMBL/GenBank/DDBJ databases">
        <authorList>
            <consortium name="Pathogen Informatics"/>
        </authorList>
    </citation>
    <scope>NUCLEOTIDE SEQUENCE [LARGE SCALE GENOMIC DNA]</scope>
    <source>
        <strain evidence="18 19">2789STDY5834928</strain>
    </source>
</reference>
<evidence type="ECO:0000256" key="12">
    <source>
        <dbReference type="ARBA" id="ARBA00022801"/>
    </source>
</evidence>
<comment type="subunit">
    <text evidence="4 15">Homodimer.</text>
</comment>
<keyword evidence="15" id="KW-0699">rRNA-binding</keyword>
<dbReference type="InterPro" id="IPR036389">
    <property type="entry name" value="RNase_III_sf"/>
</dbReference>
<evidence type="ECO:0000256" key="15">
    <source>
        <dbReference type="HAMAP-Rule" id="MF_00104"/>
    </source>
</evidence>
<feature type="binding site" evidence="15">
    <location>
        <position position="116"/>
    </location>
    <ligand>
        <name>Mg(2+)</name>
        <dbReference type="ChEBI" id="CHEBI:18420"/>
    </ligand>
</feature>
<dbReference type="PROSITE" id="PS50142">
    <property type="entry name" value="RNASE_3_2"/>
    <property type="match status" value="1"/>
</dbReference>
<keyword evidence="13 15" id="KW-0460">Magnesium</keyword>
<dbReference type="Gene3D" id="3.30.160.20">
    <property type="match status" value="1"/>
</dbReference>
<dbReference type="InterPro" id="IPR014720">
    <property type="entry name" value="dsRBD_dom"/>
</dbReference>
<dbReference type="SUPFAM" id="SSF69065">
    <property type="entry name" value="RNase III domain-like"/>
    <property type="match status" value="1"/>
</dbReference>
<comment type="cofactor">
    <cofactor evidence="15">
        <name>Mg(2+)</name>
        <dbReference type="ChEBI" id="CHEBI:18420"/>
    </cofactor>
</comment>
<keyword evidence="11 15" id="KW-0255">Endonuclease</keyword>
<evidence type="ECO:0000256" key="8">
    <source>
        <dbReference type="ARBA" id="ARBA00022694"/>
    </source>
</evidence>
<evidence type="ECO:0000313" key="19">
    <source>
        <dbReference type="Proteomes" id="UP000095662"/>
    </source>
</evidence>
<dbReference type="GO" id="GO:0042802">
    <property type="term" value="F:identical protein binding"/>
    <property type="evidence" value="ECO:0007669"/>
    <property type="project" value="UniProtKB-ARBA"/>
</dbReference>
<dbReference type="CDD" id="cd10845">
    <property type="entry name" value="DSRM_RNAse_III_family"/>
    <property type="match status" value="1"/>
</dbReference>
<evidence type="ECO:0000256" key="13">
    <source>
        <dbReference type="ARBA" id="ARBA00022842"/>
    </source>
</evidence>
<dbReference type="HAMAP" id="MF_00104">
    <property type="entry name" value="RNase_III"/>
    <property type="match status" value="1"/>
</dbReference>
<dbReference type="PANTHER" id="PTHR11207:SF0">
    <property type="entry name" value="RIBONUCLEASE 3"/>
    <property type="match status" value="1"/>
</dbReference>
<dbReference type="GO" id="GO:0019843">
    <property type="term" value="F:rRNA binding"/>
    <property type="evidence" value="ECO:0007669"/>
    <property type="project" value="UniProtKB-KW"/>
</dbReference>
<evidence type="ECO:0000256" key="6">
    <source>
        <dbReference type="ARBA" id="ARBA00022552"/>
    </source>
</evidence>
<dbReference type="EC" id="3.1.26.3" evidence="15"/>
<name>A0A175A4F9_9FIRM</name>
<dbReference type="CDD" id="cd00593">
    <property type="entry name" value="RIBOc"/>
    <property type="match status" value="1"/>
</dbReference>
<gene>
    <name evidence="15 18" type="primary">rnc</name>
    <name evidence="18" type="ORF">ERS852540_02285</name>
</gene>
<dbReference type="FunFam" id="3.30.160.20:FF:000003">
    <property type="entry name" value="Ribonuclease 3"/>
    <property type="match status" value="1"/>
</dbReference>
<comment type="function">
    <text evidence="15">Digests double-stranded RNA. Involved in the processing of primary rRNA transcript to yield the immediate precursors to the large and small rRNAs (23S and 16S). Processes some mRNAs, and tRNAs when they are encoded in the rRNA operon. Processes pre-crRNA and tracrRNA of type II CRISPR loci if present in the organism.</text>
</comment>
<organism evidence="18 19">
    <name type="scientific">[Eubacterium] siraeum</name>
    <dbReference type="NCBI Taxonomy" id="39492"/>
    <lineage>
        <taxon>Bacteria</taxon>
        <taxon>Bacillati</taxon>
        <taxon>Bacillota</taxon>
        <taxon>Clostridia</taxon>
        <taxon>Eubacteriales</taxon>
        <taxon>Oscillospiraceae</taxon>
        <taxon>Oscillospiraceae incertae sedis</taxon>
    </lineage>
</organism>
<dbReference type="GO" id="GO:0008033">
    <property type="term" value="P:tRNA processing"/>
    <property type="evidence" value="ECO:0007669"/>
    <property type="project" value="UniProtKB-KW"/>
</dbReference>
<dbReference type="GO" id="GO:0004525">
    <property type="term" value="F:ribonuclease III activity"/>
    <property type="evidence" value="ECO:0007669"/>
    <property type="project" value="UniProtKB-UniRule"/>
</dbReference>
<dbReference type="Pfam" id="PF00035">
    <property type="entry name" value="dsrm"/>
    <property type="match status" value="1"/>
</dbReference>
<dbReference type="SUPFAM" id="SSF54768">
    <property type="entry name" value="dsRNA-binding domain-like"/>
    <property type="match status" value="1"/>
</dbReference>
<dbReference type="Gene3D" id="1.10.1520.10">
    <property type="entry name" value="Ribonuclease III domain"/>
    <property type="match status" value="1"/>
</dbReference>
<keyword evidence="10 15" id="KW-0479">Metal-binding</keyword>
<dbReference type="GO" id="GO:0005737">
    <property type="term" value="C:cytoplasm"/>
    <property type="evidence" value="ECO:0007669"/>
    <property type="project" value="UniProtKB-SubCell"/>
</dbReference>
<feature type="domain" description="RNase III" evidence="17">
    <location>
        <begin position="1"/>
        <end position="127"/>
    </location>
</feature>
<keyword evidence="8 15" id="KW-0819">tRNA processing</keyword>
<dbReference type="GO" id="GO:0006364">
    <property type="term" value="P:rRNA processing"/>
    <property type="evidence" value="ECO:0007669"/>
    <property type="project" value="UniProtKB-UniRule"/>
</dbReference>
<accession>A0A175A4F9</accession>
<evidence type="ECO:0000256" key="11">
    <source>
        <dbReference type="ARBA" id="ARBA00022759"/>
    </source>
</evidence>
<keyword evidence="6 15" id="KW-0698">rRNA processing</keyword>
<dbReference type="SMART" id="SM00535">
    <property type="entry name" value="RIBOc"/>
    <property type="match status" value="1"/>
</dbReference>
<keyword evidence="7 15" id="KW-0507">mRNA processing</keyword>
<dbReference type="PROSITE" id="PS00517">
    <property type="entry name" value="RNASE_3_1"/>
    <property type="match status" value="1"/>
</dbReference>
<dbReference type="NCBIfam" id="TIGR02191">
    <property type="entry name" value="RNaseIII"/>
    <property type="match status" value="1"/>
</dbReference>
<protein>
    <recommendedName>
        <fullName evidence="15">Ribonuclease 3</fullName>
        <ecNumber evidence="15">3.1.26.3</ecNumber>
    </recommendedName>
    <alternativeName>
        <fullName evidence="15">Ribonuclease III</fullName>
        <shortName evidence="15">RNase III</shortName>
    </alternativeName>
</protein>
<dbReference type="GO" id="GO:0003725">
    <property type="term" value="F:double-stranded RNA binding"/>
    <property type="evidence" value="ECO:0007669"/>
    <property type="project" value="TreeGrafter"/>
</dbReference>
<dbReference type="PROSITE" id="PS50137">
    <property type="entry name" value="DS_RBD"/>
    <property type="match status" value="1"/>
</dbReference>
<comment type="catalytic activity">
    <reaction evidence="1 15">
        <text>Endonucleolytic cleavage to 5'-phosphomonoester.</text>
        <dbReference type="EC" id="3.1.26.3"/>
    </reaction>
</comment>
<dbReference type="PANTHER" id="PTHR11207">
    <property type="entry name" value="RIBONUCLEASE III"/>
    <property type="match status" value="1"/>
</dbReference>
<evidence type="ECO:0000256" key="4">
    <source>
        <dbReference type="ARBA" id="ARBA00011738"/>
    </source>
</evidence>
<dbReference type="Proteomes" id="UP000095662">
    <property type="component" value="Unassembled WGS sequence"/>
</dbReference>
<dbReference type="EMBL" id="CZBY01000023">
    <property type="protein sequence ID" value="CUQ91206.1"/>
    <property type="molecule type" value="Genomic_DNA"/>
</dbReference>
<feature type="active site" evidence="15">
    <location>
        <position position="44"/>
    </location>
</feature>
<evidence type="ECO:0000256" key="3">
    <source>
        <dbReference type="ARBA" id="ARBA00010183"/>
    </source>
</evidence>
<proteinExistence type="inferred from homology"/>
<keyword evidence="14 15" id="KW-0694">RNA-binding</keyword>
<dbReference type="OrthoDB" id="9805026at2"/>
<keyword evidence="12 15" id="KW-0378">Hydrolase</keyword>
<evidence type="ECO:0000259" key="17">
    <source>
        <dbReference type="PROSITE" id="PS50142"/>
    </source>
</evidence>
<feature type="domain" description="DRBM" evidence="16">
    <location>
        <begin position="154"/>
        <end position="223"/>
    </location>
</feature>
<evidence type="ECO:0000256" key="10">
    <source>
        <dbReference type="ARBA" id="ARBA00022723"/>
    </source>
</evidence>
<evidence type="ECO:0000256" key="5">
    <source>
        <dbReference type="ARBA" id="ARBA00022490"/>
    </source>
</evidence>
<evidence type="ECO:0000313" key="18">
    <source>
        <dbReference type="EMBL" id="CUQ91206.1"/>
    </source>
</evidence>
<evidence type="ECO:0000256" key="2">
    <source>
        <dbReference type="ARBA" id="ARBA00004496"/>
    </source>
</evidence>
<evidence type="ECO:0000256" key="7">
    <source>
        <dbReference type="ARBA" id="ARBA00022664"/>
    </source>
</evidence>
<keyword evidence="9 15" id="KW-0540">Nuclease</keyword>
<feature type="binding site" evidence="15">
    <location>
        <position position="113"/>
    </location>
    <ligand>
        <name>Mg(2+)</name>
        <dbReference type="ChEBI" id="CHEBI:18420"/>
    </ligand>
</feature>
<evidence type="ECO:0000256" key="9">
    <source>
        <dbReference type="ARBA" id="ARBA00022722"/>
    </source>
</evidence>
<dbReference type="GO" id="GO:0010468">
    <property type="term" value="P:regulation of gene expression"/>
    <property type="evidence" value="ECO:0007669"/>
    <property type="project" value="TreeGrafter"/>
</dbReference>
<feature type="binding site" evidence="15">
    <location>
        <position position="40"/>
    </location>
    <ligand>
        <name>Mg(2+)</name>
        <dbReference type="ChEBI" id="CHEBI:18420"/>
    </ligand>
</feature>
<sequence>MTELEQIIGYTFKNPELLKEALTHSSYTNGKHLRSNERLEFLGDSVLSIVVSEHLFENLTNLPEGQLTKIRASVVCENALYPFARKIDLGKYIFLGKGEEHTGGRDRHSILADAFEALIAAIYLDGGFEAARNFILPFIPPLDKLSTGKFLLGDYKTVLQEIIQQNPEERVTYEISDESGQAHNKQFTANVLLNGQIIGTGKGKSKKEAEQSAAKEAISLMGYETN</sequence>
<keyword evidence="5 15" id="KW-0963">Cytoplasm</keyword>
<dbReference type="FunFam" id="1.10.1520.10:FF:000001">
    <property type="entry name" value="Ribonuclease 3"/>
    <property type="match status" value="1"/>
</dbReference>
<dbReference type="SMART" id="SM00358">
    <property type="entry name" value="DSRM"/>
    <property type="match status" value="1"/>
</dbReference>
<dbReference type="GO" id="GO:0006397">
    <property type="term" value="P:mRNA processing"/>
    <property type="evidence" value="ECO:0007669"/>
    <property type="project" value="UniProtKB-UniRule"/>
</dbReference>
<comment type="similarity">
    <text evidence="3">Belongs to the ribonuclease III family.</text>
</comment>
<evidence type="ECO:0000256" key="1">
    <source>
        <dbReference type="ARBA" id="ARBA00000109"/>
    </source>
</evidence>
<dbReference type="InterPro" id="IPR011907">
    <property type="entry name" value="RNase_III"/>
</dbReference>
<dbReference type="STRING" id="39492.ERS852540_02285"/>
<feature type="active site" evidence="15">
    <location>
        <position position="116"/>
    </location>
</feature>
<comment type="subcellular location">
    <subcellularLocation>
        <location evidence="2 15">Cytoplasm</location>
    </subcellularLocation>
</comment>
<dbReference type="Pfam" id="PF14622">
    <property type="entry name" value="Ribonucleas_3_3"/>
    <property type="match status" value="1"/>
</dbReference>